<keyword evidence="2" id="KW-0732">Signal</keyword>
<evidence type="ECO:0000313" key="4">
    <source>
        <dbReference type="Proteomes" id="UP000265703"/>
    </source>
</evidence>
<evidence type="ECO:0000313" key="3">
    <source>
        <dbReference type="EMBL" id="RIA88279.1"/>
    </source>
</evidence>
<evidence type="ECO:0000256" key="2">
    <source>
        <dbReference type="SAM" id="SignalP"/>
    </source>
</evidence>
<proteinExistence type="predicted"/>
<keyword evidence="4" id="KW-1185">Reference proteome</keyword>
<protein>
    <recommendedName>
        <fullName evidence="5">G-protein coupled receptors family 1 profile domain-containing protein</fullName>
    </recommendedName>
</protein>
<dbReference type="OrthoDB" id="2346447at2759"/>
<feature type="transmembrane region" description="Helical" evidence="1">
    <location>
        <begin position="149"/>
        <end position="168"/>
    </location>
</feature>
<dbReference type="AlphaFoldDB" id="A0A397STM9"/>
<name>A0A397STM9_9GLOM</name>
<feature type="transmembrane region" description="Helical" evidence="1">
    <location>
        <begin position="36"/>
        <end position="56"/>
    </location>
</feature>
<accession>A0A397STM9</accession>
<keyword evidence="1" id="KW-0472">Membrane</keyword>
<dbReference type="Proteomes" id="UP000265703">
    <property type="component" value="Unassembled WGS sequence"/>
</dbReference>
<dbReference type="EMBL" id="QKYT01000271">
    <property type="protein sequence ID" value="RIA88279.1"/>
    <property type="molecule type" value="Genomic_DNA"/>
</dbReference>
<evidence type="ECO:0000256" key="1">
    <source>
        <dbReference type="SAM" id="Phobius"/>
    </source>
</evidence>
<keyword evidence="1" id="KW-1133">Transmembrane helix</keyword>
<comment type="caution">
    <text evidence="3">The sequence shown here is derived from an EMBL/GenBank/DDBJ whole genome shotgun (WGS) entry which is preliminary data.</text>
</comment>
<gene>
    <name evidence="3" type="ORF">C1645_251435</name>
</gene>
<organism evidence="3 4">
    <name type="scientific">Glomus cerebriforme</name>
    <dbReference type="NCBI Taxonomy" id="658196"/>
    <lineage>
        <taxon>Eukaryota</taxon>
        <taxon>Fungi</taxon>
        <taxon>Fungi incertae sedis</taxon>
        <taxon>Mucoromycota</taxon>
        <taxon>Glomeromycotina</taxon>
        <taxon>Glomeromycetes</taxon>
        <taxon>Glomerales</taxon>
        <taxon>Glomeraceae</taxon>
        <taxon>Glomus</taxon>
    </lineage>
</organism>
<keyword evidence="1" id="KW-0812">Transmembrane</keyword>
<feature type="signal peptide" evidence="2">
    <location>
        <begin position="1"/>
        <end position="20"/>
    </location>
</feature>
<feature type="transmembrane region" description="Helical" evidence="1">
    <location>
        <begin position="114"/>
        <end position="137"/>
    </location>
</feature>
<feature type="chain" id="PRO_5017317502" description="G-protein coupled receptors family 1 profile domain-containing protein" evidence="2">
    <location>
        <begin position="21"/>
        <end position="202"/>
    </location>
</feature>
<reference evidence="3 4" key="1">
    <citation type="submission" date="2018-06" db="EMBL/GenBank/DDBJ databases">
        <title>Comparative genomics reveals the genomic features of Rhizophagus irregularis, R. cerebriforme, R. diaphanum and Gigaspora rosea, and their symbiotic lifestyle signature.</title>
        <authorList>
            <person name="Morin E."/>
            <person name="San Clemente H."/>
            <person name="Chen E.C.H."/>
            <person name="De La Providencia I."/>
            <person name="Hainaut M."/>
            <person name="Kuo A."/>
            <person name="Kohler A."/>
            <person name="Murat C."/>
            <person name="Tang N."/>
            <person name="Roy S."/>
            <person name="Loubradou J."/>
            <person name="Henrissat B."/>
            <person name="Grigoriev I.V."/>
            <person name="Corradi N."/>
            <person name="Roux C."/>
            <person name="Martin F.M."/>
        </authorList>
    </citation>
    <scope>NUCLEOTIDE SEQUENCE [LARGE SCALE GENOMIC DNA]</scope>
    <source>
        <strain evidence="3 4">DAOM 227022</strain>
    </source>
</reference>
<sequence length="202" mass="23874">MKIKIFFLILLLYVVSFVDCADDEFSKSRTEADSKLIIMTSLILSQLDFIACLYVLGRTYLQWKRNGKNSIPMNLRLPFYITLIESSISILQTINWSFPAVGELWLHPLCSTVSLFSIFLIAFAMNVVTFITIINWYKVKRNVYFNSGRYDYIIFLISAGFSMFYTLLGVNRYGKVQYWYVFFRGKYVFKTNNKYIYYTKRT</sequence>
<evidence type="ECO:0008006" key="5">
    <source>
        <dbReference type="Google" id="ProtNLM"/>
    </source>
</evidence>